<accession>A0A7C8JF61</accession>
<dbReference type="EMBL" id="WIQW01000032">
    <property type="protein sequence ID" value="KAF3098163.1"/>
    <property type="molecule type" value="Genomic_DNA"/>
</dbReference>
<evidence type="ECO:0000256" key="1">
    <source>
        <dbReference type="SAM" id="SignalP"/>
    </source>
</evidence>
<organism evidence="2 4">
    <name type="scientific">Orbilia oligospora</name>
    <name type="common">Nematode-trapping fungus</name>
    <name type="synonym">Arthrobotrys oligospora</name>
    <dbReference type="NCBI Taxonomy" id="2813651"/>
    <lineage>
        <taxon>Eukaryota</taxon>
        <taxon>Fungi</taxon>
        <taxon>Dikarya</taxon>
        <taxon>Ascomycota</taxon>
        <taxon>Pezizomycotina</taxon>
        <taxon>Orbiliomycetes</taxon>
        <taxon>Orbiliales</taxon>
        <taxon>Orbiliaceae</taxon>
        <taxon>Orbilia</taxon>
    </lineage>
</organism>
<dbReference type="EMBL" id="WIQZ01000043">
    <property type="protein sequence ID" value="KAF3132747.1"/>
    <property type="molecule type" value="Genomic_DNA"/>
</dbReference>
<feature type="chain" id="PRO_5036200383" evidence="1">
    <location>
        <begin position="22"/>
        <end position="133"/>
    </location>
</feature>
<dbReference type="Proteomes" id="UP000480548">
    <property type="component" value="Unassembled WGS sequence"/>
</dbReference>
<dbReference type="Proteomes" id="UP000475325">
    <property type="component" value="Unassembled WGS sequence"/>
</dbReference>
<evidence type="ECO:0000313" key="3">
    <source>
        <dbReference type="EMBL" id="KAF3132747.1"/>
    </source>
</evidence>
<evidence type="ECO:0000313" key="4">
    <source>
        <dbReference type="Proteomes" id="UP000475325"/>
    </source>
</evidence>
<sequence length="133" mass="15357">MKIFTLTGLCAAILPFTTVSAGVITPHWPSEYKELWMGTYKYENDQFSGEVWTKQMNCGPVSQPLIEVFWAKGEEWQETPLNAKRSWFDSRGNVWYTFFGSAPGATQFYVKLTCLDRVLYDPGNFVNHQIQRD</sequence>
<proteinExistence type="predicted"/>
<comment type="caution">
    <text evidence="2">The sequence shown here is derived from an EMBL/GenBank/DDBJ whole genome shotgun (WGS) entry which is preliminary data.</text>
</comment>
<feature type="signal peptide" evidence="1">
    <location>
        <begin position="1"/>
        <end position="21"/>
    </location>
</feature>
<dbReference type="AlphaFoldDB" id="A0A7C8JF61"/>
<keyword evidence="1" id="KW-0732">Signal</keyword>
<gene>
    <name evidence="2" type="ORF">TWF102_006154</name>
    <name evidence="3" type="ORF">TWF703_007213</name>
</gene>
<protein>
    <submittedName>
        <fullName evidence="2">Uncharacterized protein</fullName>
    </submittedName>
</protein>
<evidence type="ECO:0000313" key="2">
    <source>
        <dbReference type="EMBL" id="KAF3098163.1"/>
    </source>
</evidence>
<evidence type="ECO:0000313" key="5">
    <source>
        <dbReference type="Proteomes" id="UP000480548"/>
    </source>
</evidence>
<name>A0A7C8JF61_ORBOL</name>
<reference evidence="4 5" key="1">
    <citation type="submission" date="2019-06" db="EMBL/GenBank/DDBJ databases">
        <authorList>
            <person name="Palmer J.M."/>
        </authorList>
    </citation>
    <scope>NUCLEOTIDE SEQUENCE [LARGE SCALE GENOMIC DNA]</scope>
    <source>
        <strain evidence="2 4">TWF102</strain>
        <strain evidence="3 5">TWF703</strain>
    </source>
</reference>